<evidence type="ECO:0000313" key="2">
    <source>
        <dbReference type="EMBL" id="MFC5768650.1"/>
    </source>
</evidence>
<organism evidence="2 3">
    <name type="scientific">Thauera sinica</name>
    <dbReference type="NCBI Taxonomy" id="2665146"/>
    <lineage>
        <taxon>Bacteria</taxon>
        <taxon>Pseudomonadati</taxon>
        <taxon>Pseudomonadota</taxon>
        <taxon>Betaproteobacteria</taxon>
        <taxon>Rhodocyclales</taxon>
        <taxon>Zoogloeaceae</taxon>
        <taxon>Thauera</taxon>
    </lineage>
</organism>
<evidence type="ECO:0000259" key="1">
    <source>
        <dbReference type="Pfam" id="PF13356"/>
    </source>
</evidence>
<dbReference type="Gene3D" id="3.30.160.390">
    <property type="entry name" value="Integrase, DNA-binding domain"/>
    <property type="match status" value="1"/>
</dbReference>
<comment type="caution">
    <text evidence="2">The sequence shown here is derived from an EMBL/GenBank/DDBJ whole genome shotgun (WGS) entry which is preliminary data.</text>
</comment>
<name>A0ABW1AN91_9RHOO</name>
<gene>
    <name evidence="2" type="ORF">ACFPTN_04640</name>
</gene>
<keyword evidence="3" id="KW-1185">Reference proteome</keyword>
<dbReference type="EMBL" id="JBHSOG010000014">
    <property type="protein sequence ID" value="MFC5768650.1"/>
    <property type="molecule type" value="Genomic_DNA"/>
</dbReference>
<dbReference type="GO" id="GO:0003677">
    <property type="term" value="F:DNA binding"/>
    <property type="evidence" value="ECO:0007669"/>
    <property type="project" value="UniProtKB-KW"/>
</dbReference>
<keyword evidence="2" id="KW-0238">DNA-binding</keyword>
<dbReference type="InterPro" id="IPR038488">
    <property type="entry name" value="Integrase_DNA-bd_sf"/>
</dbReference>
<accession>A0ABW1AN91</accession>
<sequence>MPLTDTQIKAIKPEAKARKYADERGLYLEVAPSGGKWWRLK</sequence>
<dbReference type="RefSeq" id="WP_157748561.1">
    <property type="nucleotide sequence ID" value="NZ_JBHSOG010000014.1"/>
</dbReference>
<protein>
    <submittedName>
        <fullName evidence="2">Arm DNA-binding domain-containing protein</fullName>
    </submittedName>
</protein>
<dbReference type="Pfam" id="PF13356">
    <property type="entry name" value="Arm-DNA-bind_3"/>
    <property type="match status" value="1"/>
</dbReference>
<dbReference type="InterPro" id="IPR025166">
    <property type="entry name" value="Integrase_DNA_bind_dom"/>
</dbReference>
<evidence type="ECO:0000313" key="3">
    <source>
        <dbReference type="Proteomes" id="UP001595974"/>
    </source>
</evidence>
<feature type="domain" description="Integrase DNA-binding" evidence="1">
    <location>
        <begin position="3"/>
        <end position="41"/>
    </location>
</feature>
<reference evidence="3" key="1">
    <citation type="journal article" date="2019" name="Int. J. Syst. Evol. Microbiol.">
        <title>The Global Catalogue of Microorganisms (GCM) 10K type strain sequencing project: providing services to taxonomists for standard genome sequencing and annotation.</title>
        <authorList>
            <consortium name="The Broad Institute Genomics Platform"/>
            <consortium name="The Broad Institute Genome Sequencing Center for Infectious Disease"/>
            <person name="Wu L."/>
            <person name="Ma J."/>
        </authorList>
    </citation>
    <scope>NUCLEOTIDE SEQUENCE [LARGE SCALE GENOMIC DNA]</scope>
    <source>
        <strain evidence="3">SHR3</strain>
    </source>
</reference>
<proteinExistence type="predicted"/>
<dbReference type="Proteomes" id="UP001595974">
    <property type="component" value="Unassembled WGS sequence"/>
</dbReference>